<dbReference type="FunFam" id="1.20.1250.20:FF:000149">
    <property type="entry name" value="MFS transporter, SP family, general alpha glucoside:H+ symporter"/>
    <property type="match status" value="1"/>
</dbReference>
<evidence type="ECO:0000256" key="2">
    <source>
        <dbReference type="ARBA" id="ARBA00010992"/>
    </source>
</evidence>
<feature type="transmembrane region" description="Helical" evidence="9">
    <location>
        <begin position="326"/>
        <end position="344"/>
    </location>
</feature>
<feature type="transmembrane region" description="Helical" evidence="9">
    <location>
        <begin position="66"/>
        <end position="91"/>
    </location>
</feature>
<dbReference type="Pfam" id="PF00083">
    <property type="entry name" value="Sugar_tr"/>
    <property type="match status" value="1"/>
</dbReference>
<feature type="transmembrane region" description="Helical" evidence="9">
    <location>
        <begin position="204"/>
        <end position="223"/>
    </location>
</feature>
<dbReference type="Proteomes" id="UP000324767">
    <property type="component" value="Unassembled WGS sequence"/>
</dbReference>
<evidence type="ECO:0000256" key="9">
    <source>
        <dbReference type="SAM" id="Phobius"/>
    </source>
</evidence>
<keyword evidence="4 9" id="KW-0812">Transmembrane</keyword>
<organism evidence="11 12">
    <name type="scientific">Lasallia pustulata</name>
    <dbReference type="NCBI Taxonomy" id="136370"/>
    <lineage>
        <taxon>Eukaryota</taxon>
        <taxon>Fungi</taxon>
        <taxon>Dikarya</taxon>
        <taxon>Ascomycota</taxon>
        <taxon>Pezizomycotina</taxon>
        <taxon>Lecanoromycetes</taxon>
        <taxon>OSLEUM clade</taxon>
        <taxon>Umbilicariomycetidae</taxon>
        <taxon>Umbilicariales</taxon>
        <taxon>Umbilicariaceae</taxon>
        <taxon>Lasallia</taxon>
    </lineage>
</organism>
<dbReference type="PANTHER" id="PTHR48022">
    <property type="entry name" value="PLASTIDIC GLUCOSE TRANSPORTER 4"/>
    <property type="match status" value="1"/>
</dbReference>
<evidence type="ECO:0000313" key="11">
    <source>
        <dbReference type="EMBL" id="KAA6415868.1"/>
    </source>
</evidence>
<dbReference type="InterPro" id="IPR020846">
    <property type="entry name" value="MFS_dom"/>
</dbReference>
<evidence type="ECO:0000256" key="5">
    <source>
        <dbReference type="ARBA" id="ARBA00022989"/>
    </source>
</evidence>
<feature type="transmembrane region" description="Helical" evidence="9">
    <location>
        <begin position="486"/>
        <end position="507"/>
    </location>
</feature>
<keyword evidence="3 8" id="KW-0813">Transport</keyword>
<evidence type="ECO:0000256" key="6">
    <source>
        <dbReference type="ARBA" id="ARBA00023136"/>
    </source>
</evidence>
<evidence type="ECO:0000259" key="10">
    <source>
        <dbReference type="PROSITE" id="PS50850"/>
    </source>
</evidence>
<accession>A0A5M8Q192</accession>
<dbReference type="InterPro" id="IPR005829">
    <property type="entry name" value="Sugar_transporter_CS"/>
</dbReference>
<evidence type="ECO:0000256" key="3">
    <source>
        <dbReference type="ARBA" id="ARBA00022448"/>
    </source>
</evidence>
<dbReference type="InterPro" id="IPR003663">
    <property type="entry name" value="Sugar/inositol_transpt"/>
</dbReference>
<evidence type="ECO:0000256" key="1">
    <source>
        <dbReference type="ARBA" id="ARBA00004141"/>
    </source>
</evidence>
<dbReference type="GO" id="GO:0005351">
    <property type="term" value="F:carbohydrate:proton symporter activity"/>
    <property type="evidence" value="ECO:0007669"/>
    <property type="project" value="TreeGrafter"/>
</dbReference>
<feature type="transmembrane region" description="Helical" evidence="9">
    <location>
        <begin position="119"/>
        <end position="138"/>
    </location>
</feature>
<dbReference type="SUPFAM" id="SSF103473">
    <property type="entry name" value="MFS general substrate transporter"/>
    <property type="match status" value="1"/>
</dbReference>
<feature type="transmembrane region" description="Helical" evidence="9">
    <location>
        <begin position="171"/>
        <end position="192"/>
    </location>
</feature>
<dbReference type="InterPro" id="IPR036259">
    <property type="entry name" value="MFS_trans_sf"/>
</dbReference>
<comment type="similarity">
    <text evidence="2 8">Belongs to the major facilitator superfamily. Sugar transporter (TC 2.A.1.1) family.</text>
</comment>
<dbReference type="PROSITE" id="PS50850">
    <property type="entry name" value="MFS"/>
    <property type="match status" value="1"/>
</dbReference>
<dbReference type="EMBL" id="VXIT01000001">
    <property type="protein sequence ID" value="KAA6415868.1"/>
    <property type="molecule type" value="Genomic_DNA"/>
</dbReference>
<dbReference type="Gene3D" id="1.20.1250.20">
    <property type="entry name" value="MFS general substrate transporter like domains"/>
    <property type="match status" value="1"/>
</dbReference>
<feature type="transmembrane region" description="Helical" evidence="9">
    <location>
        <begin position="364"/>
        <end position="382"/>
    </location>
</feature>
<feature type="transmembrane region" description="Helical" evidence="9">
    <location>
        <begin position="416"/>
        <end position="444"/>
    </location>
</feature>
<dbReference type="GO" id="GO:0016020">
    <property type="term" value="C:membrane"/>
    <property type="evidence" value="ECO:0007669"/>
    <property type="project" value="UniProtKB-SubCell"/>
</dbReference>
<dbReference type="OrthoDB" id="6612291at2759"/>
<protein>
    <submittedName>
        <fullName evidence="11">Maltose permease</fullName>
    </submittedName>
</protein>
<comment type="subcellular location">
    <subcellularLocation>
        <location evidence="1">Membrane</location>
        <topology evidence="1">Multi-pass membrane protein</topology>
    </subcellularLocation>
</comment>
<dbReference type="InterPro" id="IPR050360">
    <property type="entry name" value="MFS_Sugar_Transporters"/>
</dbReference>
<feature type="transmembrane region" description="Helical" evidence="9">
    <location>
        <begin position="389"/>
        <end position="410"/>
    </location>
</feature>
<evidence type="ECO:0000313" key="12">
    <source>
        <dbReference type="Proteomes" id="UP000324767"/>
    </source>
</evidence>
<keyword evidence="7" id="KW-0462">Maltose metabolism</keyword>
<name>A0A5M8Q192_9LECA</name>
<dbReference type="InterPro" id="IPR005828">
    <property type="entry name" value="MFS_sugar_transport-like"/>
</dbReference>
<evidence type="ECO:0000256" key="7">
    <source>
        <dbReference type="ARBA" id="ARBA00026248"/>
    </source>
</evidence>
<sequence>MAANGMNVIHADDGTVANMGRRMSELQWDRRESHVDFQGLVDEARDATQHEHKMGMLEAIKTYPKAVGWSVLASTALIMEGYDLVVIGSFYGYPTFLQKYGALQKDGAYQISAAWESGLSNGAVVGEILGLMITGVIADHFGYRFTIGLALVLVVCFIFITFFAVNIQMLLAGEILCGLPWGVFQTITTAYAAEVTPVALRPYLTTYVNLCWVFGQLIGSGVLRGMLTYTDQWGYRIPFALQWMWPLPLLVGIVFAPESPWWLVRHGRLQEAEHSLRRLTSEGDSDFDPAKTVAMMVHTNELEKEATVGTSYLDCLRKSDLRRTEIASMSWMIQTLCGSGLMGYSVQFYEQAGLSPAYSFDFAMGQYALGAVGTMISWFLMARFGRRTLYLVGLTCLDIILLIIGFVGIAPATNTAAPWVVGSLLIIYTLTYDSTVGPVCYCLVAEISSTRLRSKTIVLARNLYNIIGIFNNIITPRMINPTAWDWRAKAGFFWAGFCTLSLLWTYFRLSEPKGKTYAELDILFEKGVSARKFGSTVADPFRGDTVEARHGGIVRVKSQENEFEKQGDSMVEKMGL</sequence>
<dbReference type="PANTHER" id="PTHR48022:SF5">
    <property type="entry name" value="ALPHA-GLUCOSIDES PERMEASE MPH2-RELATED"/>
    <property type="match status" value="1"/>
</dbReference>
<dbReference type="PROSITE" id="PS00217">
    <property type="entry name" value="SUGAR_TRANSPORT_2"/>
    <property type="match status" value="1"/>
</dbReference>
<evidence type="ECO:0000256" key="4">
    <source>
        <dbReference type="ARBA" id="ARBA00022692"/>
    </source>
</evidence>
<gene>
    <name evidence="11" type="ORF">FRX48_00586</name>
</gene>
<evidence type="ECO:0000256" key="8">
    <source>
        <dbReference type="RuleBase" id="RU003346"/>
    </source>
</evidence>
<feature type="domain" description="Major facilitator superfamily (MFS) profile" evidence="10">
    <location>
        <begin position="69"/>
        <end position="513"/>
    </location>
</feature>
<feature type="transmembrane region" description="Helical" evidence="9">
    <location>
        <begin position="145"/>
        <end position="165"/>
    </location>
</feature>
<dbReference type="NCBIfam" id="TIGR00879">
    <property type="entry name" value="SP"/>
    <property type="match status" value="1"/>
</dbReference>
<proteinExistence type="inferred from homology"/>
<reference evidence="11 12" key="1">
    <citation type="submission" date="2019-09" db="EMBL/GenBank/DDBJ databases">
        <title>The hologenome of the rock-dwelling lichen Lasallia pustulata.</title>
        <authorList>
            <person name="Greshake Tzovaras B."/>
            <person name="Segers F."/>
            <person name="Bicker A."/>
            <person name="Dal Grande F."/>
            <person name="Otte J."/>
            <person name="Hankeln T."/>
            <person name="Schmitt I."/>
            <person name="Ebersberger I."/>
        </authorList>
    </citation>
    <scope>NUCLEOTIDE SEQUENCE [LARGE SCALE GENOMIC DNA]</scope>
    <source>
        <strain evidence="11">A1-1</strain>
    </source>
</reference>
<keyword evidence="5 9" id="KW-1133">Transmembrane helix</keyword>
<dbReference type="GO" id="GO:0000023">
    <property type="term" value="P:maltose metabolic process"/>
    <property type="evidence" value="ECO:0007669"/>
    <property type="project" value="UniProtKB-KW"/>
</dbReference>
<keyword evidence="6 9" id="KW-0472">Membrane</keyword>
<feature type="transmembrane region" description="Helical" evidence="9">
    <location>
        <begin position="243"/>
        <end position="264"/>
    </location>
</feature>
<feature type="transmembrane region" description="Helical" evidence="9">
    <location>
        <begin position="456"/>
        <end position="474"/>
    </location>
</feature>
<dbReference type="AlphaFoldDB" id="A0A5M8Q192"/>
<comment type="caution">
    <text evidence="11">The sequence shown here is derived from an EMBL/GenBank/DDBJ whole genome shotgun (WGS) entry which is preliminary data.</text>
</comment>